<dbReference type="Gene3D" id="1.25.40.120">
    <property type="entry name" value="Protein prenylyltransferase"/>
    <property type="match status" value="2"/>
</dbReference>
<keyword evidence="6" id="KW-1185">Reference proteome</keyword>
<evidence type="ECO:0000256" key="3">
    <source>
        <dbReference type="ARBA" id="ARBA00022679"/>
    </source>
</evidence>
<dbReference type="AlphaFoldDB" id="A0AAD9NBS7"/>
<sequence>MTEYTALGEKLLRNLLNAFQNDPLMKQLVKEGHIPITAELRFTQLVLHKHPKSSEVFFHRKWLISRLLSPKKKLPGISQCSSEIQLDSGNLGRKMDNGFESAKSTSSHHDLSEQHLPQSEVERLLIQELQVCQDAAERYANNYHAWTHRIWIFQCHCSVKVANQELDNTKKFVCEHISDYSTYHYRQMLLQYLSDNISSVDQLLEQELDLCTEFIRRYPGHEAVWSHRRAILHQLYRVRSRCTDQTASKKLRPDATCADRLLSREQTFCDGLTDRYKSQSVIQNDQSWQMILSDRHMASLVRIVQNTTHS</sequence>
<dbReference type="Pfam" id="PF01239">
    <property type="entry name" value="PPTA"/>
    <property type="match status" value="4"/>
</dbReference>
<comment type="similarity">
    <text evidence="1">Belongs to the protein prenyltransferase subunit alpha family.</text>
</comment>
<dbReference type="GO" id="GO:0008318">
    <property type="term" value="F:protein prenyltransferase activity"/>
    <property type="evidence" value="ECO:0007669"/>
    <property type="project" value="InterPro"/>
</dbReference>
<dbReference type="EMBL" id="JAODUP010000063">
    <property type="protein sequence ID" value="KAK2164482.1"/>
    <property type="molecule type" value="Genomic_DNA"/>
</dbReference>
<dbReference type="Proteomes" id="UP001208570">
    <property type="component" value="Unassembled WGS sequence"/>
</dbReference>
<comment type="caution">
    <text evidence="5">The sequence shown here is derived from an EMBL/GenBank/DDBJ whole genome shotgun (WGS) entry which is preliminary data.</text>
</comment>
<evidence type="ECO:0008006" key="7">
    <source>
        <dbReference type="Google" id="ProtNLM"/>
    </source>
</evidence>
<dbReference type="SUPFAM" id="SSF48439">
    <property type="entry name" value="Protein prenylyltransferase"/>
    <property type="match status" value="1"/>
</dbReference>
<reference evidence="5" key="1">
    <citation type="journal article" date="2023" name="Mol. Biol. Evol.">
        <title>Third-Generation Sequencing Reveals the Adaptive Role of the Epigenome in Three Deep-Sea Polychaetes.</title>
        <authorList>
            <person name="Perez M."/>
            <person name="Aroh O."/>
            <person name="Sun Y."/>
            <person name="Lan Y."/>
            <person name="Juniper S.K."/>
            <person name="Young C.R."/>
            <person name="Angers B."/>
            <person name="Qian P.Y."/>
        </authorList>
    </citation>
    <scope>NUCLEOTIDE SEQUENCE</scope>
    <source>
        <strain evidence="5">P08H-3</strain>
    </source>
</reference>
<dbReference type="GO" id="GO:0005737">
    <property type="term" value="C:cytoplasm"/>
    <property type="evidence" value="ECO:0007669"/>
    <property type="project" value="TreeGrafter"/>
</dbReference>
<keyword evidence="2" id="KW-0637">Prenyltransferase</keyword>
<dbReference type="PANTHER" id="PTHR11129">
    <property type="entry name" value="PROTEIN FARNESYLTRANSFERASE ALPHA SUBUNIT/RAB GERANYLGERANYL TRANSFERASE ALPHA SUBUNIT"/>
    <property type="match status" value="1"/>
</dbReference>
<dbReference type="InterPro" id="IPR002088">
    <property type="entry name" value="Prenyl_trans_a"/>
</dbReference>
<accession>A0AAD9NBS7</accession>
<evidence type="ECO:0000313" key="5">
    <source>
        <dbReference type="EMBL" id="KAK2164482.1"/>
    </source>
</evidence>
<evidence type="ECO:0000256" key="1">
    <source>
        <dbReference type="ARBA" id="ARBA00006734"/>
    </source>
</evidence>
<evidence type="ECO:0000313" key="6">
    <source>
        <dbReference type="Proteomes" id="UP001208570"/>
    </source>
</evidence>
<name>A0AAD9NBS7_9ANNE</name>
<organism evidence="5 6">
    <name type="scientific">Paralvinella palmiformis</name>
    <dbReference type="NCBI Taxonomy" id="53620"/>
    <lineage>
        <taxon>Eukaryota</taxon>
        <taxon>Metazoa</taxon>
        <taxon>Spiralia</taxon>
        <taxon>Lophotrochozoa</taxon>
        <taxon>Annelida</taxon>
        <taxon>Polychaeta</taxon>
        <taxon>Sedentaria</taxon>
        <taxon>Canalipalpata</taxon>
        <taxon>Terebellida</taxon>
        <taxon>Terebelliformia</taxon>
        <taxon>Alvinellidae</taxon>
        <taxon>Paralvinella</taxon>
    </lineage>
</organism>
<proteinExistence type="inferred from homology"/>
<keyword evidence="4" id="KW-0677">Repeat</keyword>
<keyword evidence="3" id="KW-0808">Transferase</keyword>
<dbReference type="PROSITE" id="PS51147">
    <property type="entry name" value="PFTA"/>
    <property type="match status" value="2"/>
</dbReference>
<evidence type="ECO:0000256" key="2">
    <source>
        <dbReference type="ARBA" id="ARBA00022602"/>
    </source>
</evidence>
<evidence type="ECO:0000256" key="4">
    <source>
        <dbReference type="ARBA" id="ARBA00022737"/>
    </source>
</evidence>
<protein>
    <recommendedName>
        <fullName evidence="7">Protein prenyltransferase alpha subunit repeat-containing protein 1</fullName>
    </recommendedName>
</protein>
<dbReference type="PANTHER" id="PTHR11129:SF3">
    <property type="entry name" value="PROTEIN PRENYLTRANSFERASE ALPHA SUBUNIT REPEAT-CONTAINING PROTEIN 1"/>
    <property type="match status" value="1"/>
</dbReference>
<gene>
    <name evidence="5" type="ORF">LSH36_63g10029</name>
</gene>